<dbReference type="PANTHER" id="PTHR24223:SF456">
    <property type="entry name" value="MULTIDRUG RESISTANCE-ASSOCIATED PROTEIN LETHAL(2)03659"/>
    <property type="match status" value="1"/>
</dbReference>
<evidence type="ECO:0000256" key="4">
    <source>
        <dbReference type="ARBA" id="ARBA00022840"/>
    </source>
</evidence>
<sequence length="147" mass="16174">MLSYSTTLTQLCSIVTRQSAEVENYMKWVERIINCSEDGRIEQEPPHEIETTKPSPQWPSKGAIELKDISMSYRPGLPNVLHVISLSIKAGEKIGILGRTGAGKSSLTLALLRIVEFSGSISINDVDISKIGLRDLRTKIGSKFCSP</sequence>
<proteinExistence type="inferred from homology"/>
<evidence type="ECO:0000313" key="6">
    <source>
        <dbReference type="EMBL" id="THU97244.1"/>
    </source>
</evidence>
<dbReference type="Proteomes" id="UP000297245">
    <property type="component" value="Unassembled WGS sequence"/>
</dbReference>
<dbReference type="GO" id="GO:0016887">
    <property type="term" value="F:ATP hydrolysis activity"/>
    <property type="evidence" value="ECO:0007669"/>
    <property type="project" value="InterPro"/>
</dbReference>
<dbReference type="InterPro" id="IPR003439">
    <property type="entry name" value="ABC_transporter-like_ATP-bd"/>
</dbReference>
<dbReference type="GO" id="GO:0042626">
    <property type="term" value="F:ATPase-coupled transmembrane transporter activity"/>
    <property type="evidence" value="ECO:0007669"/>
    <property type="project" value="TreeGrafter"/>
</dbReference>
<keyword evidence="7" id="KW-1185">Reference proteome</keyword>
<dbReference type="GO" id="GO:0005524">
    <property type="term" value="F:ATP binding"/>
    <property type="evidence" value="ECO:0007669"/>
    <property type="project" value="UniProtKB-KW"/>
</dbReference>
<dbReference type="Gene3D" id="3.40.50.300">
    <property type="entry name" value="P-loop containing nucleotide triphosphate hydrolases"/>
    <property type="match status" value="1"/>
</dbReference>
<dbReference type="GO" id="GO:0016020">
    <property type="term" value="C:membrane"/>
    <property type="evidence" value="ECO:0007669"/>
    <property type="project" value="UniProtKB-SubCell"/>
</dbReference>
<evidence type="ECO:0000313" key="7">
    <source>
        <dbReference type="Proteomes" id="UP000297245"/>
    </source>
</evidence>
<dbReference type="EMBL" id="ML179159">
    <property type="protein sequence ID" value="THU97244.1"/>
    <property type="molecule type" value="Genomic_DNA"/>
</dbReference>
<comment type="similarity">
    <text evidence="2">Belongs to the ABC transporter superfamily. ABCC family. Conjugate transporter (TC 3.A.1.208) subfamily.</text>
</comment>
<dbReference type="InterPro" id="IPR050173">
    <property type="entry name" value="ABC_transporter_C-like"/>
</dbReference>
<name>A0A4S8M4W2_DENBC</name>
<evidence type="ECO:0000256" key="1">
    <source>
        <dbReference type="ARBA" id="ARBA00004141"/>
    </source>
</evidence>
<gene>
    <name evidence="6" type="ORF">K435DRAFT_889549</name>
</gene>
<evidence type="ECO:0000256" key="3">
    <source>
        <dbReference type="ARBA" id="ARBA00022741"/>
    </source>
</evidence>
<dbReference type="SUPFAM" id="SSF52540">
    <property type="entry name" value="P-loop containing nucleoside triphosphate hydrolases"/>
    <property type="match status" value="1"/>
</dbReference>
<keyword evidence="3" id="KW-0547">Nucleotide-binding</keyword>
<dbReference type="OrthoDB" id="6500128at2759"/>
<dbReference type="Pfam" id="PF00005">
    <property type="entry name" value="ABC_tran"/>
    <property type="match status" value="1"/>
</dbReference>
<evidence type="ECO:0000256" key="2">
    <source>
        <dbReference type="ARBA" id="ARBA00009726"/>
    </source>
</evidence>
<keyword evidence="6" id="KW-0378">Hydrolase</keyword>
<evidence type="ECO:0000259" key="5">
    <source>
        <dbReference type="Pfam" id="PF00005"/>
    </source>
</evidence>
<dbReference type="AlphaFoldDB" id="A0A4S8M4W2"/>
<feature type="domain" description="ABC transporter" evidence="5">
    <location>
        <begin position="81"/>
        <end position="142"/>
    </location>
</feature>
<organism evidence="6 7">
    <name type="scientific">Dendrothele bispora (strain CBS 962.96)</name>
    <dbReference type="NCBI Taxonomy" id="1314807"/>
    <lineage>
        <taxon>Eukaryota</taxon>
        <taxon>Fungi</taxon>
        <taxon>Dikarya</taxon>
        <taxon>Basidiomycota</taxon>
        <taxon>Agaricomycotina</taxon>
        <taxon>Agaricomycetes</taxon>
        <taxon>Agaricomycetidae</taxon>
        <taxon>Agaricales</taxon>
        <taxon>Agaricales incertae sedis</taxon>
        <taxon>Dendrothele</taxon>
    </lineage>
</organism>
<dbReference type="InterPro" id="IPR027417">
    <property type="entry name" value="P-loop_NTPase"/>
</dbReference>
<keyword evidence="4" id="KW-0067">ATP-binding</keyword>
<reference evidence="6 7" key="1">
    <citation type="journal article" date="2019" name="Nat. Ecol. Evol.">
        <title>Megaphylogeny resolves global patterns of mushroom evolution.</title>
        <authorList>
            <person name="Varga T."/>
            <person name="Krizsan K."/>
            <person name="Foldi C."/>
            <person name="Dima B."/>
            <person name="Sanchez-Garcia M."/>
            <person name="Sanchez-Ramirez S."/>
            <person name="Szollosi G.J."/>
            <person name="Szarkandi J.G."/>
            <person name="Papp V."/>
            <person name="Albert L."/>
            <person name="Andreopoulos W."/>
            <person name="Angelini C."/>
            <person name="Antonin V."/>
            <person name="Barry K.W."/>
            <person name="Bougher N.L."/>
            <person name="Buchanan P."/>
            <person name="Buyck B."/>
            <person name="Bense V."/>
            <person name="Catcheside P."/>
            <person name="Chovatia M."/>
            <person name="Cooper J."/>
            <person name="Damon W."/>
            <person name="Desjardin D."/>
            <person name="Finy P."/>
            <person name="Geml J."/>
            <person name="Haridas S."/>
            <person name="Hughes K."/>
            <person name="Justo A."/>
            <person name="Karasinski D."/>
            <person name="Kautmanova I."/>
            <person name="Kiss B."/>
            <person name="Kocsube S."/>
            <person name="Kotiranta H."/>
            <person name="LaButti K.M."/>
            <person name="Lechner B.E."/>
            <person name="Liimatainen K."/>
            <person name="Lipzen A."/>
            <person name="Lukacs Z."/>
            <person name="Mihaltcheva S."/>
            <person name="Morgado L.N."/>
            <person name="Niskanen T."/>
            <person name="Noordeloos M.E."/>
            <person name="Ohm R.A."/>
            <person name="Ortiz-Santana B."/>
            <person name="Ovrebo C."/>
            <person name="Racz N."/>
            <person name="Riley R."/>
            <person name="Savchenko A."/>
            <person name="Shiryaev A."/>
            <person name="Soop K."/>
            <person name="Spirin V."/>
            <person name="Szebenyi C."/>
            <person name="Tomsovsky M."/>
            <person name="Tulloss R.E."/>
            <person name="Uehling J."/>
            <person name="Grigoriev I.V."/>
            <person name="Vagvolgyi C."/>
            <person name="Papp T."/>
            <person name="Martin F.M."/>
            <person name="Miettinen O."/>
            <person name="Hibbett D.S."/>
            <person name="Nagy L.G."/>
        </authorList>
    </citation>
    <scope>NUCLEOTIDE SEQUENCE [LARGE SCALE GENOMIC DNA]</scope>
    <source>
        <strain evidence="6 7">CBS 962.96</strain>
    </source>
</reference>
<dbReference type="PANTHER" id="PTHR24223">
    <property type="entry name" value="ATP-BINDING CASSETTE SUB-FAMILY C"/>
    <property type="match status" value="1"/>
</dbReference>
<accession>A0A4S8M4W2</accession>
<comment type="subcellular location">
    <subcellularLocation>
        <location evidence="1">Membrane</location>
        <topology evidence="1">Multi-pass membrane protein</topology>
    </subcellularLocation>
</comment>
<protein>
    <submittedName>
        <fullName evidence="6">P-loop containing nucleoside triphosphate hydrolase protein</fullName>
    </submittedName>
</protein>